<dbReference type="Proteomes" id="UP000282388">
    <property type="component" value="Unassembled WGS sequence"/>
</dbReference>
<feature type="chain" id="PRO_5017176022" description="Lipoprotein" evidence="1">
    <location>
        <begin position="20"/>
        <end position="130"/>
    </location>
</feature>
<name>A0A3A8E8D9_9GAMM</name>
<comment type="caution">
    <text evidence="2">The sequence shown here is derived from an EMBL/GenBank/DDBJ whole genome shotgun (WGS) entry which is preliminary data.</text>
</comment>
<dbReference type="RefSeq" id="WP_120402616.1">
    <property type="nucleotide sequence ID" value="NZ_RAXV01000018.1"/>
</dbReference>
<keyword evidence="1" id="KW-0732">Signal</keyword>
<evidence type="ECO:0000313" key="2">
    <source>
        <dbReference type="EMBL" id="RKG31077.1"/>
    </source>
</evidence>
<evidence type="ECO:0008006" key="4">
    <source>
        <dbReference type="Google" id="ProtNLM"/>
    </source>
</evidence>
<proteinExistence type="predicted"/>
<keyword evidence="3" id="KW-1185">Reference proteome</keyword>
<evidence type="ECO:0000256" key="1">
    <source>
        <dbReference type="SAM" id="SignalP"/>
    </source>
</evidence>
<dbReference type="AlphaFoldDB" id="A0A3A8E8D9"/>
<accession>A0A3A8E8D9</accession>
<organism evidence="2 3">
    <name type="scientific">Acinetobacter tianfuensis</name>
    <dbReference type="NCBI Taxonomy" id="2419603"/>
    <lineage>
        <taxon>Bacteria</taxon>
        <taxon>Pseudomonadati</taxon>
        <taxon>Pseudomonadota</taxon>
        <taxon>Gammaproteobacteria</taxon>
        <taxon>Moraxellales</taxon>
        <taxon>Moraxellaceae</taxon>
        <taxon>Acinetobacter</taxon>
    </lineage>
</organism>
<feature type="signal peptide" evidence="1">
    <location>
        <begin position="1"/>
        <end position="19"/>
    </location>
</feature>
<dbReference type="OrthoDB" id="8607029at2"/>
<reference evidence="2 3" key="1">
    <citation type="submission" date="2018-09" db="EMBL/GenBank/DDBJ databases">
        <title>The draft genome of Acinetobacter spp. strains.</title>
        <authorList>
            <person name="Qin J."/>
            <person name="Feng Y."/>
            <person name="Zong Z."/>
        </authorList>
    </citation>
    <scope>NUCLEOTIDE SEQUENCE [LARGE SCALE GENOMIC DNA]</scope>
    <source>
        <strain evidence="2 3">WCHAc060012</strain>
    </source>
</reference>
<protein>
    <recommendedName>
        <fullName evidence="4">Lipoprotein</fullName>
    </recommendedName>
</protein>
<dbReference type="PROSITE" id="PS51257">
    <property type="entry name" value="PROKAR_LIPOPROTEIN"/>
    <property type="match status" value="1"/>
</dbReference>
<gene>
    <name evidence="2" type="ORF">D7V32_09335</name>
</gene>
<evidence type="ECO:0000313" key="3">
    <source>
        <dbReference type="Proteomes" id="UP000282388"/>
    </source>
</evidence>
<sequence>MKKLIALLAPLSLALTACVSTGTATGTGAAANAPTANSLAVAAIKIGVQAKCVTELQDNKYWTTASRVLTETQKQSYQTEVCGCVGDKVTTSVTAAELVVAAMDKASQANLISKVVTNSLNACVVEKFKS</sequence>
<dbReference type="EMBL" id="RAXV01000018">
    <property type="protein sequence ID" value="RKG31077.1"/>
    <property type="molecule type" value="Genomic_DNA"/>
</dbReference>